<evidence type="ECO:0000313" key="3">
    <source>
        <dbReference type="Proteomes" id="UP000658656"/>
    </source>
</evidence>
<dbReference type="Proteomes" id="UP000658656">
    <property type="component" value="Unassembled WGS sequence"/>
</dbReference>
<sequence length="173" mass="19318">MASARPGAPDELRSLQEFGNSARFLYGEDNLTDPAEAARWLIAHELVPRGFTLDEQELARLVRFRETLRDHLDGAEVTAALNEFAAAAVAGPRWSPDGPGLRPTGEGADDLIARLLDALFRAEITGQVRRLKPCKAPECRWLFYDRSPAGNSVWCTMEICGARHKMRAYRSRH</sequence>
<organism evidence="2 3">
    <name type="scientific">Amycolatopsis bartoniae</name>
    <dbReference type="NCBI Taxonomy" id="941986"/>
    <lineage>
        <taxon>Bacteria</taxon>
        <taxon>Bacillati</taxon>
        <taxon>Actinomycetota</taxon>
        <taxon>Actinomycetes</taxon>
        <taxon>Pseudonocardiales</taxon>
        <taxon>Pseudonocardiaceae</taxon>
        <taxon>Amycolatopsis</taxon>
    </lineage>
</organism>
<dbReference type="Pfam" id="PF07336">
    <property type="entry name" value="ABATE"/>
    <property type="match status" value="1"/>
</dbReference>
<protein>
    <recommendedName>
        <fullName evidence="1">Zinc finger CGNR domain-containing protein</fullName>
    </recommendedName>
</protein>
<dbReference type="PANTHER" id="PTHR35525:SF3">
    <property type="entry name" value="BLL6575 PROTEIN"/>
    <property type="match status" value="1"/>
</dbReference>
<comment type="caution">
    <text evidence="2">The sequence shown here is derived from an EMBL/GenBank/DDBJ whole genome shotgun (WGS) entry which is preliminary data.</text>
</comment>
<proteinExistence type="predicted"/>
<dbReference type="Gene3D" id="1.10.3300.10">
    <property type="entry name" value="Jann2411-like domain"/>
    <property type="match status" value="1"/>
</dbReference>
<feature type="domain" description="Zinc finger CGNR" evidence="1">
    <location>
        <begin position="130"/>
        <end position="173"/>
    </location>
</feature>
<name>A0A8H9IX05_9PSEU</name>
<keyword evidence="3" id="KW-1185">Reference proteome</keyword>
<dbReference type="InterPro" id="IPR010852">
    <property type="entry name" value="ABATE"/>
</dbReference>
<dbReference type="AlphaFoldDB" id="A0A8H9IX05"/>
<accession>A0A8H9IX05</accession>
<dbReference type="InterPro" id="IPR021005">
    <property type="entry name" value="Znf_CGNR"/>
</dbReference>
<dbReference type="PANTHER" id="PTHR35525">
    <property type="entry name" value="BLL6575 PROTEIN"/>
    <property type="match status" value="1"/>
</dbReference>
<reference evidence="2" key="2">
    <citation type="submission" date="2020-09" db="EMBL/GenBank/DDBJ databases">
        <authorList>
            <person name="Sun Q."/>
            <person name="Zhou Y."/>
        </authorList>
    </citation>
    <scope>NUCLEOTIDE SEQUENCE</scope>
    <source>
        <strain evidence="2">CGMCC 4.7679</strain>
    </source>
</reference>
<dbReference type="OrthoDB" id="3211108at2"/>
<evidence type="ECO:0000259" key="1">
    <source>
        <dbReference type="Pfam" id="PF11706"/>
    </source>
</evidence>
<gene>
    <name evidence="2" type="ORF">GCM10017566_52180</name>
</gene>
<evidence type="ECO:0000313" key="2">
    <source>
        <dbReference type="EMBL" id="GHF71968.1"/>
    </source>
</evidence>
<dbReference type="InterPro" id="IPR023286">
    <property type="entry name" value="ABATE_dom_sf"/>
</dbReference>
<dbReference type="SUPFAM" id="SSF160904">
    <property type="entry name" value="Jann2411-like"/>
    <property type="match status" value="1"/>
</dbReference>
<dbReference type="EMBL" id="BNAV01000009">
    <property type="protein sequence ID" value="GHF71968.1"/>
    <property type="molecule type" value="Genomic_DNA"/>
</dbReference>
<reference evidence="2" key="1">
    <citation type="journal article" date="2014" name="Int. J. Syst. Evol. Microbiol.">
        <title>Complete genome sequence of Corynebacterium casei LMG S-19264T (=DSM 44701T), isolated from a smear-ripened cheese.</title>
        <authorList>
            <consortium name="US DOE Joint Genome Institute (JGI-PGF)"/>
            <person name="Walter F."/>
            <person name="Albersmeier A."/>
            <person name="Kalinowski J."/>
            <person name="Ruckert C."/>
        </authorList>
    </citation>
    <scope>NUCLEOTIDE SEQUENCE</scope>
    <source>
        <strain evidence="2">CGMCC 4.7679</strain>
    </source>
</reference>
<dbReference type="RefSeq" id="WP_145933267.1">
    <property type="nucleotide sequence ID" value="NZ_BNAV01000009.1"/>
</dbReference>
<dbReference type="Pfam" id="PF11706">
    <property type="entry name" value="zf-CGNR"/>
    <property type="match status" value="1"/>
</dbReference>